<evidence type="ECO:0000313" key="1">
    <source>
        <dbReference type="EMBL" id="KGM35150.1"/>
    </source>
</evidence>
<dbReference type="Proteomes" id="UP000029995">
    <property type="component" value="Unassembled WGS sequence"/>
</dbReference>
<organism evidence="1 2">
    <name type="scientific">Inquilinus limosus MP06</name>
    <dbReference type="NCBI Taxonomy" id="1398085"/>
    <lineage>
        <taxon>Bacteria</taxon>
        <taxon>Pseudomonadati</taxon>
        <taxon>Pseudomonadota</taxon>
        <taxon>Alphaproteobacteria</taxon>
        <taxon>Rhodospirillales</taxon>
        <taxon>Rhodospirillaceae</taxon>
        <taxon>Inquilinus</taxon>
    </lineage>
</organism>
<accession>A0A0A0DAU1</accession>
<gene>
    <name evidence="1" type="ORF">P409_06125</name>
</gene>
<evidence type="ECO:0008006" key="3">
    <source>
        <dbReference type="Google" id="ProtNLM"/>
    </source>
</evidence>
<dbReference type="RefSeq" id="WP_034833009.1">
    <property type="nucleotide sequence ID" value="NZ_JANX01000045.1"/>
</dbReference>
<evidence type="ECO:0000313" key="2">
    <source>
        <dbReference type="Proteomes" id="UP000029995"/>
    </source>
</evidence>
<dbReference type="OrthoDB" id="7306802at2"/>
<dbReference type="AlphaFoldDB" id="A0A0A0DAU1"/>
<sequence>MTSCCIDEPRPASRRRPSPLLSLLRRIAALPALWCARIQARGRMQRMDDETLLDLGLRRDQVETMRRKPFWRE</sequence>
<reference evidence="1 2" key="1">
    <citation type="submission" date="2014-01" db="EMBL/GenBank/DDBJ databases">
        <title>Genome sequence determination for a cystic fibrosis isolate, Inquilinus limosus.</title>
        <authorList>
            <person name="Pino M."/>
            <person name="Di Conza J."/>
            <person name="Gutkind G."/>
        </authorList>
    </citation>
    <scope>NUCLEOTIDE SEQUENCE [LARGE SCALE GENOMIC DNA]</scope>
    <source>
        <strain evidence="1 2">MP06</strain>
    </source>
</reference>
<name>A0A0A0DAU1_9PROT</name>
<dbReference type="EMBL" id="JANX01000045">
    <property type="protein sequence ID" value="KGM35150.1"/>
    <property type="molecule type" value="Genomic_DNA"/>
</dbReference>
<protein>
    <recommendedName>
        <fullName evidence="3">DUF1127 domain-containing protein</fullName>
    </recommendedName>
</protein>
<comment type="caution">
    <text evidence="1">The sequence shown here is derived from an EMBL/GenBank/DDBJ whole genome shotgun (WGS) entry which is preliminary data.</text>
</comment>
<proteinExistence type="predicted"/>